<dbReference type="Proteomes" id="UP000199439">
    <property type="component" value="Unassembled WGS sequence"/>
</dbReference>
<proteinExistence type="predicted"/>
<reference evidence="2" key="1">
    <citation type="submission" date="2016-10" db="EMBL/GenBank/DDBJ databases">
        <authorList>
            <person name="Varghese N."/>
            <person name="Submissions S."/>
        </authorList>
    </citation>
    <scope>NUCLEOTIDE SEQUENCE [LARGE SCALE GENOMIC DNA]</scope>
    <source>
        <strain evidence="2">DSM 25730</strain>
    </source>
</reference>
<name>A0A1I1SAF9_9FLAO</name>
<dbReference type="EMBL" id="FOMI01000017">
    <property type="protein sequence ID" value="SFD43377.1"/>
    <property type="molecule type" value="Genomic_DNA"/>
</dbReference>
<organism evidence="1 2">
    <name type="scientific">Algibacter pectinivorans</name>
    <dbReference type="NCBI Taxonomy" id="870482"/>
    <lineage>
        <taxon>Bacteria</taxon>
        <taxon>Pseudomonadati</taxon>
        <taxon>Bacteroidota</taxon>
        <taxon>Flavobacteriia</taxon>
        <taxon>Flavobacteriales</taxon>
        <taxon>Flavobacteriaceae</taxon>
        <taxon>Algibacter</taxon>
    </lineage>
</organism>
<keyword evidence="2" id="KW-1185">Reference proteome</keyword>
<protein>
    <submittedName>
        <fullName evidence="1">Uncharacterized protein</fullName>
    </submittedName>
</protein>
<sequence length="136" mass="16174">MKIEPIIYETTRGIYSVEDKLSIASLILFCWKLGNKRFCELLYTNNHEKFISDLSEEYSKYEIDLSVKLADKQIKNCFEKTIQKVIEKYDADGYLKALYQRDEFALVIDQIVNYHFDKMEIKKFTKNVSKQLALMF</sequence>
<gene>
    <name evidence="1" type="ORF">SAMN04487987_1178</name>
</gene>
<dbReference type="RefSeq" id="WP_092853955.1">
    <property type="nucleotide sequence ID" value="NZ_FOMI01000017.1"/>
</dbReference>
<evidence type="ECO:0000313" key="1">
    <source>
        <dbReference type="EMBL" id="SFD43377.1"/>
    </source>
</evidence>
<dbReference type="OrthoDB" id="9845045at2"/>
<dbReference type="AlphaFoldDB" id="A0A1I1SAF9"/>
<evidence type="ECO:0000313" key="2">
    <source>
        <dbReference type="Proteomes" id="UP000199439"/>
    </source>
</evidence>
<accession>A0A1I1SAF9</accession>